<name>A0A8H6W3R9_MYCCL</name>
<feature type="compositionally biased region" description="Basic and acidic residues" evidence="1">
    <location>
        <begin position="109"/>
        <end position="130"/>
    </location>
</feature>
<proteinExistence type="predicted"/>
<feature type="compositionally biased region" description="Low complexity" evidence="1">
    <location>
        <begin position="699"/>
        <end position="717"/>
    </location>
</feature>
<dbReference type="InterPro" id="IPR059179">
    <property type="entry name" value="MLKL-like_MCAfunc"/>
</dbReference>
<evidence type="ECO:0000313" key="3">
    <source>
        <dbReference type="Proteomes" id="UP000613580"/>
    </source>
</evidence>
<gene>
    <name evidence="2" type="ORF">HMN09_00862000</name>
</gene>
<feature type="compositionally biased region" description="Basic and acidic residues" evidence="1">
    <location>
        <begin position="718"/>
        <end position="727"/>
    </location>
</feature>
<evidence type="ECO:0000313" key="2">
    <source>
        <dbReference type="EMBL" id="KAF7304589.1"/>
    </source>
</evidence>
<feature type="region of interest" description="Disordered" evidence="1">
    <location>
        <begin position="554"/>
        <end position="583"/>
    </location>
</feature>
<feature type="compositionally biased region" description="Polar residues" evidence="1">
    <location>
        <begin position="87"/>
        <end position="98"/>
    </location>
</feature>
<dbReference type="CDD" id="cd21037">
    <property type="entry name" value="MLKL_NTD"/>
    <property type="match status" value="1"/>
</dbReference>
<sequence length="808" mass="87932">MDTVTPTQASPGLARRGRPPSRRLSSPGPRPPPSSLSPSDGSRQRDVSSESASVSVSLSARSEPVPLPNAQPLEKYSVKDRDIGSAPATSHASPTPSFKTRLASGLHWRTSERRSHGHREERSDEEDARRLQRMKERVGLTVKGLVDTLLPVVSDIADMVAVPGLGLAAGVLQSIWENAQIVESNQWKCVGLTERCANLLLLLSRIVRDSGPDVAFQMQAPMETITHTFTEIAEYFQQLAHMGTIQRYLARDEIKNEIEQYHHTISDQLQLFNTSVRLTFFLYCSRFMLGILLFAGHTLRLNAYRSIPDTGILEGLPSGSMLLAPPSLASPFNINKDGLLAPLEDDPIPGLPMIPSAPQLTYAEPLPAVASDHTVASLKKELHRRQPLETQREHELDEVALLREIESVRAGAGGSAAEQAETILREIPKEHIHAVMTLLLAELEKQTPAGGPVTVASGYGAGRTLAGRRAPTTSNTMSPSPHIRALTWPLDGLLARQASLEHEGFSEEKLEELKRTVQALKMPPPPPVMSVEDAATILRGSVTRKHRINIYSPSNHATSVHTSDSFGTQEPWQTDTAATTPAKSGFADLPAAEESVSDFDEAEIVEVNPVEVAQVARALLTVPLYTPTYVSLGAVGYLKKPDGVFMTLFNSADPGAAGFVGVAPLIGVHDLEVREKQPHGGGSGVKQIFKAIKQRLRRSNSASASSLKSSESSLRSQSESHQKNRDAGVSHSYNFSAFGGTAHLITEEAEYAYWSSLETPRRWFRANIDAILKAVPGNALLKQEIFLVYGTVNARDHAMLINHGDTEE</sequence>
<dbReference type="InterPro" id="IPR036537">
    <property type="entry name" value="Adaptor_Cbl_N_dom_sf"/>
</dbReference>
<dbReference type="AlphaFoldDB" id="A0A8H6W3R9"/>
<feature type="region of interest" description="Disordered" evidence="1">
    <location>
        <begin position="1"/>
        <end position="130"/>
    </location>
</feature>
<comment type="caution">
    <text evidence="2">The sequence shown here is derived from an EMBL/GenBank/DDBJ whole genome shotgun (WGS) entry which is preliminary data.</text>
</comment>
<feature type="compositionally biased region" description="Low complexity" evidence="1">
    <location>
        <begin position="49"/>
        <end position="63"/>
    </location>
</feature>
<protein>
    <submittedName>
        <fullName evidence="2">Uncharacterized protein</fullName>
    </submittedName>
</protein>
<feature type="compositionally biased region" description="Polar residues" evidence="1">
    <location>
        <begin position="554"/>
        <end position="582"/>
    </location>
</feature>
<dbReference type="Proteomes" id="UP000613580">
    <property type="component" value="Unassembled WGS sequence"/>
</dbReference>
<feature type="region of interest" description="Disordered" evidence="1">
    <location>
        <begin position="696"/>
        <end position="727"/>
    </location>
</feature>
<evidence type="ECO:0000256" key="1">
    <source>
        <dbReference type="SAM" id="MobiDB-lite"/>
    </source>
</evidence>
<keyword evidence="3" id="KW-1185">Reference proteome</keyword>
<reference evidence="2" key="1">
    <citation type="submission" date="2020-05" db="EMBL/GenBank/DDBJ databases">
        <title>Mycena genomes resolve the evolution of fungal bioluminescence.</title>
        <authorList>
            <person name="Tsai I.J."/>
        </authorList>
    </citation>
    <scope>NUCLEOTIDE SEQUENCE</scope>
    <source>
        <strain evidence="2">110903Hualien_Pintung</strain>
    </source>
</reference>
<dbReference type="OrthoDB" id="1668230at2759"/>
<dbReference type="GO" id="GO:0007166">
    <property type="term" value="P:cell surface receptor signaling pathway"/>
    <property type="evidence" value="ECO:0007669"/>
    <property type="project" value="InterPro"/>
</dbReference>
<accession>A0A8H6W3R9</accession>
<dbReference type="EMBL" id="JACAZE010000011">
    <property type="protein sequence ID" value="KAF7304589.1"/>
    <property type="molecule type" value="Genomic_DNA"/>
</dbReference>
<organism evidence="2 3">
    <name type="scientific">Mycena chlorophos</name>
    <name type="common">Agaric fungus</name>
    <name type="synonym">Agaricus chlorophos</name>
    <dbReference type="NCBI Taxonomy" id="658473"/>
    <lineage>
        <taxon>Eukaryota</taxon>
        <taxon>Fungi</taxon>
        <taxon>Dikarya</taxon>
        <taxon>Basidiomycota</taxon>
        <taxon>Agaricomycotina</taxon>
        <taxon>Agaricomycetes</taxon>
        <taxon>Agaricomycetidae</taxon>
        <taxon>Agaricales</taxon>
        <taxon>Marasmiineae</taxon>
        <taxon>Mycenaceae</taxon>
        <taxon>Mycena</taxon>
    </lineage>
</organism>
<dbReference type="Gene3D" id="1.20.930.20">
    <property type="entry name" value="Adaptor protein Cbl, N-terminal domain"/>
    <property type="match status" value="1"/>
</dbReference>